<evidence type="ECO:0000259" key="5">
    <source>
        <dbReference type="PROSITE" id="PS00745"/>
    </source>
</evidence>
<dbReference type="AlphaFoldDB" id="A0A382NLV7"/>
<dbReference type="Gene3D" id="3.30.160.20">
    <property type="match status" value="1"/>
</dbReference>
<dbReference type="InterPro" id="IPR050057">
    <property type="entry name" value="Prokaryotic/Mito_RF"/>
</dbReference>
<protein>
    <recommendedName>
        <fullName evidence="5">Prokaryotic-type class I peptide chain release factors domain-containing protein</fullName>
    </recommendedName>
</protein>
<feature type="region of interest" description="Disordered" evidence="4">
    <location>
        <begin position="88"/>
        <end position="107"/>
    </location>
</feature>
<comment type="similarity">
    <text evidence="1">Belongs to the prokaryotic/mitochondrial release factor family.</text>
</comment>
<keyword evidence="2" id="KW-0488">Methylation</keyword>
<keyword evidence="3" id="KW-0648">Protein biosynthesis</keyword>
<gene>
    <name evidence="6" type="ORF">METZ01_LOCUS314139</name>
</gene>
<sequence>HTSAATVAVLPEAEEVDIQIDQNDLRIDTFRSSGPGGQSVNTTDSAIRITHLPTNLVVSCQDEKSQHKNKAKAMKILRSRLLEITKSEQDAERAETRRTMVGSGDRSEKIRTYNFPQGRVTDHRIGLSIYQLESTLDGEIEPFISSLISAEGAEKLKNLEA</sequence>
<dbReference type="GO" id="GO:0005737">
    <property type="term" value="C:cytoplasm"/>
    <property type="evidence" value="ECO:0007669"/>
    <property type="project" value="UniProtKB-ARBA"/>
</dbReference>
<feature type="compositionally biased region" description="Basic and acidic residues" evidence="4">
    <location>
        <begin position="88"/>
        <end position="98"/>
    </location>
</feature>
<evidence type="ECO:0000256" key="1">
    <source>
        <dbReference type="ARBA" id="ARBA00010835"/>
    </source>
</evidence>
<proteinExistence type="inferred from homology"/>
<dbReference type="InterPro" id="IPR045853">
    <property type="entry name" value="Pep_chain_release_fac_I_sf"/>
</dbReference>
<feature type="non-terminal residue" evidence="6">
    <location>
        <position position="1"/>
    </location>
</feature>
<evidence type="ECO:0000256" key="3">
    <source>
        <dbReference type="ARBA" id="ARBA00022917"/>
    </source>
</evidence>
<dbReference type="SUPFAM" id="SSF75620">
    <property type="entry name" value="Release factor"/>
    <property type="match status" value="1"/>
</dbReference>
<organism evidence="6">
    <name type="scientific">marine metagenome</name>
    <dbReference type="NCBI Taxonomy" id="408172"/>
    <lineage>
        <taxon>unclassified sequences</taxon>
        <taxon>metagenomes</taxon>
        <taxon>ecological metagenomes</taxon>
    </lineage>
</organism>
<evidence type="ECO:0000256" key="4">
    <source>
        <dbReference type="SAM" id="MobiDB-lite"/>
    </source>
</evidence>
<dbReference type="PANTHER" id="PTHR43804:SF7">
    <property type="entry name" value="LD18447P"/>
    <property type="match status" value="1"/>
</dbReference>
<dbReference type="InterPro" id="IPR000352">
    <property type="entry name" value="Pep_chain_release_fac_I"/>
</dbReference>
<dbReference type="FunFam" id="3.30.70.1660:FF:000004">
    <property type="entry name" value="Peptide chain release factor 1"/>
    <property type="match status" value="1"/>
</dbReference>
<dbReference type="EMBL" id="UINC01100885">
    <property type="protein sequence ID" value="SVC61285.1"/>
    <property type="molecule type" value="Genomic_DNA"/>
</dbReference>
<dbReference type="PROSITE" id="PS00745">
    <property type="entry name" value="RF_PROK_I"/>
    <property type="match status" value="1"/>
</dbReference>
<evidence type="ECO:0000256" key="2">
    <source>
        <dbReference type="ARBA" id="ARBA00022481"/>
    </source>
</evidence>
<reference evidence="6" key="1">
    <citation type="submission" date="2018-05" db="EMBL/GenBank/DDBJ databases">
        <authorList>
            <person name="Lanie J.A."/>
            <person name="Ng W.-L."/>
            <person name="Kazmierczak K.M."/>
            <person name="Andrzejewski T.M."/>
            <person name="Davidsen T.M."/>
            <person name="Wayne K.J."/>
            <person name="Tettelin H."/>
            <person name="Glass J.I."/>
            <person name="Rusch D."/>
            <person name="Podicherti R."/>
            <person name="Tsui H.-C.T."/>
            <person name="Winkler M.E."/>
        </authorList>
    </citation>
    <scope>NUCLEOTIDE SEQUENCE</scope>
</reference>
<dbReference type="GO" id="GO:0003747">
    <property type="term" value="F:translation release factor activity"/>
    <property type="evidence" value="ECO:0007669"/>
    <property type="project" value="InterPro"/>
</dbReference>
<dbReference type="FunFam" id="3.30.160.20:FF:000004">
    <property type="entry name" value="Peptide chain release factor 1"/>
    <property type="match status" value="1"/>
</dbReference>
<accession>A0A382NLV7</accession>
<dbReference type="Pfam" id="PF00472">
    <property type="entry name" value="RF-1"/>
    <property type="match status" value="1"/>
</dbReference>
<evidence type="ECO:0000313" key="6">
    <source>
        <dbReference type="EMBL" id="SVC61285.1"/>
    </source>
</evidence>
<dbReference type="PANTHER" id="PTHR43804">
    <property type="entry name" value="LD18447P"/>
    <property type="match status" value="1"/>
</dbReference>
<feature type="domain" description="Prokaryotic-type class I peptide chain release factors" evidence="5">
    <location>
        <begin position="31"/>
        <end position="47"/>
    </location>
</feature>
<name>A0A382NLV7_9ZZZZ</name>
<dbReference type="Gene3D" id="3.30.70.1660">
    <property type="match status" value="1"/>
</dbReference>